<dbReference type="InterPro" id="IPR000182">
    <property type="entry name" value="GNAT_dom"/>
</dbReference>
<keyword evidence="2 4" id="KW-0012">Acyltransferase</keyword>
<accession>A0ABV6QD18</accession>
<comment type="caution">
    <text evidence="4">The sequence shown here is derived from an EMBL/GenBank/DDBJ whole genome shotgun (WGS) entry which is preliminary data.</text>
</comment>
<dbReference type="Gene3D" id="3.40.630.30">
    <property type="match status" value="1"/>
</dbReference>
<dbReference type="SUPFAM" id="SSF55729">
    <property type="entry name" value="Acyl-CoA N-acyltransferases (Nat)"/>
    <property type="match status" value="2"/>
</dbReference>
<evidence type="ECO:0000259" key="3">
    <source>
        <dbReference type="PROSITE" id="PS51186"/>
    </source>
</evidence>
<dbReference type="InterPro" id="IPR016181">
    <property type="entry name" value="Acyl_CoA_acyltransferase"/>
</dbReference>
<dbReference type="PROSITE" id="PS51186">
    <property type="entry name" value="GNAT"/>
    <property type="match status" value="2"/>
</dbReference>
<evidence type="ECO:0000313" key="4">
    <source>
        <dbReference type="EMBL" id="MFC0622524.1"/>
    </source>
</evidence>
<organism evidence="4 5">
    <name type="scientific">Kribbella deserti</name>
    <dbReference type="NCBI Taxonomy" id="1926257"/>
    <lineage>
        <taxon>Bacteria</taxon>
        <taxon>Bacillati</taxon>
        <taxon>Actinomycetota</taxon>
        <taxon>Actinomycetes</taxon>
        <taxon>Propionibacteriales</taxon>
        <taxon>Kribbellaceae</taxon>
        <taxon>Kribbella</taxon>
    </lineage>
</organism>
<evidence type="ECO:0000256" key="1">
    <source>
        <dbReference type="ARBA" id="ARBA00022679"/>
    </source>
</evidence>
<dbReference type="EC" id="2.3.-.-" evidence="4"/>
<dbReference type="GO" id="GO:0016746">
    <property type="term" value="F:acyltransferase activity"/>
    <property type="evidence" value="ECO:0007669"/>
    <property type="project" value="UniProtKB-KW"/>
</dbReference>
<name>A0ABV6QD18_9ACTN</name>
<dbReference type="Proteomes" id="UP001589890">
    <property type="component" value="Unassembled WGS sequence"/>
</dbReference>
<evidence type="ECO:0000313" key="5">
    <source>
        <dbReference type="Proteomes" id="UP001589890"/>
    </source>
</evidence>
<keyword evidence="5" id="KW-1185">Reference proteome</keyword>
<feature type="domain" description="N-acetyltransferase" evidence="3">
    <location>
        <begin position="155"/>
        <end position="298"/>
    </location>
</feature>
<sequence length="298" mass="32169">MTTLRPAVAADAEAICALRRVVAPYLVHPADSVRHAMTIRAPEEHFGMYVAEAETGLSGVLAVGLQRWSSERGAGYLGLSVHPDHRRQGIGTALADLGERHLAEAGARRARVWVQAESLPFALARGYTETRRVHFAGLELRSPPVLELPPGLRFARLAELDPRQVYAADVIAQRDKPADAPTDAIAYDQWLRAFWHGPSPDLSMSVAAVAADEVVCFTAVEVDGDRIWSPMTGTVPAYRGQGLAKIVKAEALRAAAAAGVTWAYTANDAANRAMLAVNRWLGYRHIATQSAATRSFTA</sequence>
<dbReference type="EMBL" id="JBHLTC010000001">
    <property type="protein sequence ID" value="MFC0622524.1"/>
    <property type="molecule type" value="Genomic_DNA"/>
</dbReference>
<reference evidence="4 5" key="1">
    <citation type="submission" date="2024-09" db="EMBL/GenBank/DDBJ databases">
        <authorList>
            <person name="Sun Q."/>
            <person name="Mori K."/>
        </authorList>
    </citation>
    <scope>NUCLEOTIDE SEQUENCE [LARGE SCALE GENOMIC DNA]</scope>
    <source>
        <strain evidence="4 5">CGMCC 1.15906</strain>
    </source>
</reference>
<feature type="domain" description="N-acetyltransferase" evidence="3">
    <location>
        <begin position="2"/>
        <end position="159"/>
    </location>
</feature>
<protein>
    <submittedName>
        <fullName evidence="4">GNAT family N-acetyltransferase</fullName>
        <ecNumber evidence="4">2.3.-.-</ecNumber>
    </submittedName>
</protein>
<dbReference type="Pfam" id="PF00583">
    <property type="entry name" value="Acetyltransf_1"/>
    <property type="match status" value="1"/>
</dbReference>
<dbReference type="PANTHER" id="PTHR43072">
    <property type="entry name" value="N-ACETYLTRANSFERASE"/>
    <property type="match status" value="1"/>
</dbReference>
<dbReference type="PANTHER" id="PTHR43072:SF51">
    <property type="entry name" value="ABC SUPERFAMILY TRANSPORT PROTEIN"/>
    <property type="match status" value="1"/>
</dbReference>
<dbReference type="Pfam" id="PF13480">
    <property type="entry name" value="Acetyltransf_6"/>
    <property type="match status" value="1"/>
</dbReference>
<gene>
    <name evidence="4" type="ORF">ACFFGN_00510</name>
</gene>
<dbReference type="RefSeq" id="WP_380043202.1">
    <property type="nucleotide sequence ID" value="NZ_JBHLTC010000001.1"/>
</dbReference>
<keyword evidence="1 4" id="KW-0808">Transferase</keyword>
<dbReference type="CDD" id="cd04301">
    <property type="entry name" value="NAT_SF"/>
    <property type="match status" value="1"/>
</dbReference>
<proteinExistence type="predicted"/>
<evidence type="ECO:0000256" key="2">
    <source>
        <dbReference type="ARBA" id="ARBA00023315"/>
    </source>
</evidence>
<dbReference type="InterPro" id="IPR038740">
    <property type="entry name" value="BioF2-like_GNAT_dom"/>
</dbReference>